<sequence>MLVYYFGTKEALFTAALESRRQNFRLAFDAVSSPEEFVLALRSLLREMTAGSKEPEARLLIQILGAGTAGNGEYRAFASAAIADMTTALRDAILRMGGDARTAGGHATVIGAAFRGLLIDRLTSTAASEADQEAETMFSMLADLAAGRR</sequence>
<accession>H0R262</accession>
<dbReference type="EMBL" id="BAEH01000075">
    <property type="protein sequence ID" value="GAB19167.1"/>
    <property type="molecule type" value="Genomic_DNA"/>
</dbReference>
<protein>
    <submittedName>
        <fullName evidence="1">Putative TetR family transcriptional regulator</fullName>
    </submittedName>
</protein>
<evidence type="ECO:0000313" key="2">
    <source>
        <dbReference type="Proteomes" id="UP000035034"/>
    </source>
</evidence>
<dbReference type="Proteomes" id="UP000035034">
    <property type="component" value="Unassembled WGS sequence"/>
</dbReference>
<keyword evidence="2" id="KW-1185">Reference proteome</keyword>
<dbReference type="Gene3D" id="1.10.357.10">
    <property type="entry name" value="Tetracycline Repressor, domain 2"/>
    <property type="match status" value="1"/>
</dbReference>
<comment type="caution">
    <text evidence="1">The sequence shown here is derived from an EMBL/GenBank/DDBJ whole genome shotgun (WGS) entry which is preliminary data.</text>
</comment>
<name>H0R262_9ACTN</name>
<proteinExistence type="predicted"/>
<organism evidence="1 2">
    <name type="scientific">Gordonia effusa NBRC 100432</name>
    <dbReference type="NCBI Taxonomy" id="1077974"/>
    <lineage>
        <taxon>Bacteria</taxon>
        <taxon>Bacillati</taxon>
        <taxon>Actinomycetota</taxon>
        <taxon>Actinomycetes</taxon>
        <taxon>Mycobacteriales</taxon>
        <taxon>Gordoniaceae</taxon>
        <taxon>Gordonia</taxon>
    </lineage>
</organism>
<dbReference type="STRING" id="1077974.GOEFS_075_00880"/>
<reference evidence="1 2" key="1">
    <citation type="submission" date="2011-12" db="EMBL/GenBank/DDBJ databases">
        <title>Whole genome shotgun sequence of Gordonia effusa NBRC 100432.</title>
        <authorList>
            <person name="Yoshida I."/>
            <person name="Takarada H."/>
            <person name="Hosoyama A."/>
            <person name="Tsuchikane K."/>
            <person name="Katsumata H."/>
            <person name="Yamazaki S."/>
            <person name="Fujita N."/>
        </authorList>
    </citation>
    <scope>NUCLEOTIDE SEQUENCE [LARGE SCALE GENOMIC DNA]</scope>
    <source>
        <strain evidence="1 2">NBRC 100432</strain>
    </source>
</reference>
<evidence type="ECO:0000313" key="1">
    <source>
        <dbReference type="EMBL" id="GAB19167.1"/>
    </source>
</evidence>
<dbReference type="eggNOG" id="COG1309">
    <property type="taxonomic scope" value="Bacteria"/>
</dbReference>
<dbReference type="AlphaFoldDB" id="H0R262"/>
<gene>
    <name evidence="1" type="ORF">GOEFS_075_00880</name>
</gene>